<dbReference type="Proteomes" id="UP000294588">
    <property type="component" value="Unassembled WGS sequence"/>
</dbReference>
<dbReference type="EC" id="2.8.1.13" evidence="1"/>
<reference evidence="1" key="1">
    <citation type="submission" date="2019-03" db="EMBL/GenBank/DDBJ databases">
        <title>Candidatus Syntrophosphaera thermopropionivorans: a novel player in syntrophic propionate oxidation during anaerobic digestion.</title>
        <authorList>
            <person name="Dyksma S."/>
        </authorList>
    </citation>
    <scope>NUCLEOTIDE SEQUENCE</scope>
    <source>
        <strain evidence="1">W5</strain>
    </source>
</reference>
<organism evidence="1 2">
    <name type="scientific">Candidatus Syntrophosphaera thermopropionivorans</name>
    <dbReference type="NCBI Taxonomy" id="2593015"/>
    <lineage>
        <taxon>Bacteria</taxon>
        <taxon>Pseudomonadati</taxon>
        <taxon>Candidatus Cloacimonadota</taxon>
        <taxon>Candidatus Cloacimonadia</taxon>
        <taxon>Candidatus Cloacimonadales</taxon>
        <taxon>Candidatus Cloacimonadaceae</taxon>
        <taxon>Candidatus Syntrophosphaera</taxon>
    </lineage>
</organism>
<evidence type="ECO:0000313" key="1">
    <source>
        <dbReference type="EMBL" id="TDF73830.1"/>
    </source>
</evidence>
<dbReference type="EMBL" id="SMOG01000003">
    <property type="protein sequence ID" value="TDF73830.1"/>
    <property type="molecule type" value="Genomic_DNA"/>
</dbReference>
<keyword evidence="2" id="KW-1185">Reference proteome</keyword>
<gene>
    <name evidence="1" type="primary">mnmA</name>
    <name evidence="1" type="ORF">E0946_02100</name>
</gene>
<sequence>MKKVVVALSGGIDSAVSAFLLKEQGYEVIGATMSFWDDIALASSWCSQGCYGPQEEENIKSARQIASQLNIEHTVINLIKEFKDIVLSYFISSYMNGKTPNPCVICNAHIKFAAFCEGIKRQGLDFDYFATGHYARKNYDNELHRWQLLKGKDALKDQSYFLCLLNQEQISRALFPLGERTKEEIKQIATDIGLGFLREREESQDFIDSSVYPYIFPAQAFTAGEIIDSTGKVLGYHQGLVNYTIGQRKHLGISGMTEPYYVVGIDAKHNRLIVGPIKELYKDRLIARDINWVSIPDLKEEIRAETKIRLAHNAALGTLLPFSENRVEVRFDEPQLSITPGQFAVFYKGDLLLGGGVIE</sequence>
<protein>
    <submittedName>
        <fullName evidence="1">tRNA 2-thiouridine(34) synthase MnmA</fullName>
        <ecNumber evidence="1">2.8.1.13</ecNumber>
    </submittedName>
</protein>
<evidence type="ECO:0000313" key="2">
    <source>
        <dbReference type="Proteomes" id="UP000294588"/>
    </source>
</evidence>
<proteinExistence type="predicted"/>
<accession>A0AC61QK56</accession>
<name>A0AC61QK56_9BACT</name>
<keyword evidence="1" id="KW-0808">Transferase</keyword>
<comment type="caution">
    <text evidence="1">The sequence shown here is derived from an EMBL/GenBank/DDBJ whole genome shotgun (WGS) entry which is preliminary data.</text>
</comment>